<evidence type="ECO:0000256" key="3">
    <source>
        <dbReference type="ARBA" id="ARBA00022512"/>
    </source>
</evidence>
<gene>
    <name evidence="11" type="ORF">RJT34_09587</name>
</gene>
<evidence type="ECO:0000256" key="1">
    <source>
        <dbReference type="ARBA" id="ARBA00004191"/>
    </source>
</evidence>
<evidence type="ECO:0000256" key="8">
    <source>
        <dbReference type="PROSITE-ProRule" id="PRU10052"/>
    </source>
</evidence>
<dbReference type="InterPro" id="IPR000743">
    <property type="entry name" value="Glyco_hydro_28"/>
</dbReference>
<dbReference type="GO" id="GO:0004650">
    <property type="term" value="F:polygalacturonase activity"/>
    <property type="evidence" value="ECO:0007669"/>
    <property type="project" value="InterPro"/>
</dbReference>
<dbReference type="InterPro" id="IPR006626">
    <property type="entry name" value="PbH1"/>
</dbReference>
<evidence type="ECO:0000256" key="5">
    <source>
        <dbReference type="ARBA" id="ARBA00022801"/>
    </source>
</evidence>
<evidence type="ECO:0000313" key="11">
    <source>
        <dbReference type="EMBL" id="KAK7311444.1"/>
    </source>
</evidence>
<evidence type="ECO:0000256" key="7">
    <source>
        <dbReference type="ARBA" id="ARBA00023316"/>
    </source>
</evidence>
<accession>A0AAN9K735</accession>
<feature type="chain" id="PRO_5043010827" description="Polygalacturonase" evidence="10">
    <location>
        <begin position="20"/>
        <end position="398"/>
    </location>
</feature>
<dbReference type="Gene3D" id="2.160.20.10">
    <property type="entry name" value="Single-stranded right-handed beta-helix, Pectin lyase-like"/>
    <property type="match status" value="1"/>
</dbReference>
<keyword evidence="10" id="KW-0732">Signal</keyword>
<keyword evidence="12" id="KW-1185">Reference proteome</keyword>
<dbReference type="AlphaFoldDB" id="A0AAN9K735"/>
<dbReference type="PANTHER" id="PTHR31375">
    <property type="match status" value="1"/>
</dbReference>
<keyword evidence="3" id="KW-0134">Cell wall</keyword>
<dbReference type="Pfam" id="PF00295">
    <property type="entry name" value="Glyco_hydro_28"/>
    <property type="match status" value="1"/>
</dbReference>
<evidence type="ECO:0000256" key="6">
    <source>
        <dbReference type="ARBA" id="ARBA00023295"/>
    </source>
</evidence>
<protein>
    <recommendedName>
        <fullName evidence="13">Polygalacturonase</fullName>
    </recommendedName>
</protein>
<evidence type="ECO:0000313" key="12">
    <source>
        <dbReference type="Proteomes" id="UP001359559"/>
    </source>
</evidence>
<dbReference type="SUPFAM" id="SSF51126">
    <property type="entry name" value="Pectin lyase-like"/>
    <property type="match status" value="1"/>
</dbReference>
<proteinExistence type="inferred from homology"/>
<reference evidence="11 12" key="1">
    <citation type="submission" date="2024-01" db="EMBL/GenBank/DDBJ databases">
        <title>The genomes of 5 underutilized Papilionoideae crops provide insights into root nodulation and disease resistance.</title>
        <authorList>
            <person name="Yuan L."/>
        </authorList>
    </citation>
    <scope>NUCLEOTIDE SEQUENCE [LARGE SCALE GENOMIC DNA]</scope>
    <source>
        <strain evidence="11">LY-2023</strain>
        <tissue evidence="11">Leaf</tissue>
    </source>
</reference>
<evidence type="ECO:0000256" key="4">
    <source>
        <dbReference type="ARBA" id="ARBA00022525"/>
    </source>
</evidence>
<keyword evidence="5 9" id="KW-0378">Hydrolase</keyword>
<feature type="signal peptide" evidence="10">
    <location>
        <begin position="1"/>
        <end position="19"/>
    </location>
</feature>
<dbReference type="GO" id="GO:0005975">
    <property type="term" value="P:carbohydrate metabolic process"/>
    <property type="evidence" value="ECO:0007669"/>
    <property type="project" value="InterPro"/>
</dbReference>
<keyword evidence="7" id="KW-0961">Cell wall biogenesis/degradation</keyword>
<comment type="caution">
    <text evidence="11">The sequence shown here is derived from an EMBL/GenBank/DDBJ whole genome shotgun (WGS) entry which is preliminary data.</text>
</comment>
<dbReference type="SMART" id="SM00710">
    <property type="entry name" value="PbH1"/>
    <property type="match status" value="4"/>
</dbReference>
<evidence type="ECO:0008006" key="13">
    <source>
        <dbReference type="Google" id="ProtNLM"/>
    </source>
</evidence>
<name>A0AAN9K735_CLITE</name>
<dbReference type="PROSITE" id="PS00502">
    <property type="entry name" value="POLYGALACTURONASE"/>
    <property type="match status" value="1"/>
</dbReference>
<evidence type="ECO:0000256" key="10">
    <source>
        <dbReference type="SAM" id="SignalP"/>
    </source>
</evidence>
<dbReference type="InterPro" id="IPR012334">
    <property type="entry name" value="Pectin_lyas_fold"/>
</dbReference>
<keyword evidence="4" id="KW-0964">Secreted</keyword>
<comment type="subcellular location">
    <subcellularLocation>
        <location evidence="1">Secreted</location>
        <location evidence="1">Cell wall</location>
    </subcellularLocation>
</comment>
<organism evidence="11 12">
    <name type="scientific">Clitoria ternatea</name>
    <name type="common">Butterfly pea</name>
    <dbReference type="NCBI Taxonomy" id="43366"/>
    <lineage>
        <taxon>Eukaryota</taxon>
        <taxon>Viridiplantae</taxon>
        <taxon>Streptophyta</taxon>
        <taxon>Embryophyta</taxon>
        <taxon>Tracheophyta</taxon>
        <taxon>Spermatophyta</taxon>
        <taxon>Magnoliopsida</taxon>
        <taxon>eudicotyledons</taxon>
        <taxon>Gunneridae</taxon>
        <taxon>Pentapetalae</taxon>
        <taxon>rosids</taxon>
        <taxon>fabids</taxon>
        <taxon>Fabales</taxon>
        <taxon>Fabaceae</taxon>
        <taxon>Papilionoideae</taxon>
        <taxon>50 kb inversion clade</taxon>
        <taxon>NPAAA clade</taxon>
        <taxon>indigoferoid/millettioid clade</taxon>
        <taxon>Phaseoleae</taxon>
        <taxon>Clitoria</taxon>
    </lineage>
</organism>
<dbReference type="EMBL" id="JAYKXN010000002">
    <property type="protein sequence ID" value="KAK7311444.1"/>
    <property type="molecule type" value="Genomic_DNA"/>
</dbReference>
<dbReference type="GO" id="GO:0071555">
    <property type="term" value="P:cell wall organization"/>
    <property type="evidence" value="ECO:0007669"/>
    <property type="project" value="UniProtKB-KW"/>
</dbReference>
<evidence type="ECO:0000256" key="9">
    <source>
        <dbReference type="RuleBase" id="RU361169"/>
    </source>
</evidence>
<dbReference type="InterPro" id="IPR011050">
    <property type="entry name" value="Pectin_lyase_fold/virulence"/>
</dbReference>
<dbReference type="Proteomes" id="UP001359559">
    <property type="component" value="Unassembled WGS sequence"/>
</dbReference>
<keyword evidence="6 9" id="KW-0326">Glycosidase</keyword>
<comment type="similarity">
    <text evidence="2 9">Belongs to the glycosyl hydrolase 28 family.</text>
</comment>
<sequence length="398" mass="41793">MKGLFVVLFIFVIVSPSLCARAIRLHDGSPSSFNVVDFGALGDGQTDDSQAFLKAWQAACGAAEDTATLVIPQGKTFLLQPVIFQGPCKPAINVQHGGSIVAPGDSNDWKWPANSNKRGWIQFADINGLTVSGGGQFDGQGASWWKSAGVAFRPSALQFIGCKNLRLSSLTHMNSPRNHIGIVTCSGSDISNLTIRAPMNSPNTDGFDISGSSNILLHDCDIQTGDDCIAINSGSSFINITGVSCGPGHGISVGSLGTPGAFATAEEIHVKNCTFTRTENGVRIKTRPGGSGFARKITFEDIILVGAGNPVIIDQEYVQLEGVTGVKVSEVSYRNVRGTASGLNVVILKCDKDLGCSKITMDSINIASEKRGTPFATCTKADGTCTSCSPTVPCLTNQ</sequence>
<feature type="active site" evidence="8">
    <location>
        <position position="249"/>
    </location>
</feature>
<evidence type="ECO:0000256" key="2">
    <source>
        <dbReference type="ARBA" id="ARBA00008834"/>
    </source>
</evidence>